<feature type="compositionally biased region" description="Low complexity" evidence="1">
    <location>
        <begin position="122"/>
        <end position="136"/>
    </location>
</feature>
<protein>
    <submittedName>
        <fullName evidence="2">Uncharacterized protein</fullName>
    </submittedName>
</protein>
<accession>A0AAD9CT91</accession>
<organism evidence="2 3">
    <name type="scientific">Papiliotrema laurentii</name>
    <name type="common">Cryptococcus laurentii</name>
    <dbReference type="NCBI Taxonomy" id="5418"/>
    <lineage>
        <taxon>Eukaryota</taxon>
        <taxon>Fungi</taxon>
        <taxon>Dikarya</taxon>
        <taxon>Basidiomycota</taxon>
        <taxon>Agaricomycotina</taxon>
        <taxon>Tremellomycetes</taxon>
        <taxon>Tremellales</taxon>
        <taxon>Rhynchogastremaceae</taxon>
        <taxon>Papiliotrema</taxon>
    </lineage>
</organism>
<dbReference type="EMBL" id="JAODAN010000010">
    <property type="protein sequence ID" value="KAK1921559.1"/>
    <property type="molecule type" value="Genomic_DNA"/>
</dbReference>
<dbReference type="AlphaFoldDB" id="A0AAD9CT91"/>
<evidence type="ECO:0000313" key="3">
    <source>
        <dbReference type="Proteomes" id="UP001182556"/>
    </source>
</evidence>
<comment type="caution">
    <text evidence="2">The sequence shown here is derived from an EMBL/GenBank/DDBJ whole genome shotgun (WGS) entry which is preliminary data.</text>
</comment>
<proteinExistence type="predicted"/>
<reference evidence="2" key="1">
    <citation type="submission" date="2023-02" db="EMBL/GenBank/DDBJ databases">
        <title>Identification and recombinant expression of a fungal hydrolase from Papiliotrema laurentii that hydrolyzes apple cutin and clears colloidal polyester polyurethane.</title>
        <authorList>
            <consortium name="DOE Joint Genome Institute"/>
            <person name="Roman V.A."/>
            <person name="Bojanowski C."/>
            <person name="Crable B.R."/>
            <person name="Wagner D.N."/>
            <person name="Hung C.S."/>
            <person name="Nadeau L.J."/>
            <person name="Schratz L."/>
            <person name="Haridas S."/>
            <person name="Pangilinan J."/>
            <person name="Lipzen A."/>
            <person name="Na H."/>
            <person name="Yan M."/>
            <person name="Ng V."/>
            <person name="Grigoriev I.V."/>
            <person name="Spatafora J.W."/>
            <person name="Barlow D."/>
            <person name="Biffinger J."/>
            <person name="Kelley-Loughnane N."/>
            <person name="Varaljay V.A."/>
            <person name="Crookes-Goodson W.J."/>
        </authorList>
    </citation>
    <scope>NUCLEOTIDE SEQUENCE</scope>
    <source>
        <strain evidence="2">5307AH</strain>
    </source>
</reference>
<sequence>MLDTTADWIAMEGAPALRVLTELTLTHPCADRQIPLPILVLVFLALLASLRVSFQNAQNSLLPSYSPVLSEKSRFSPQLQIQLQFPTSPSLTSTGFRAPWSPSTVSGKPASNSIVESGSYVSGTSPGSAIGGSSPRGRGRRGRCMWNHHRRTGSLDVVDEVAEERLDV</sequence>
<dbReference type="Proteomes" id="UP001182556">
    <property type="component" value="Unassembled WGS sequence"/>
</dbReference>
<feature type="region of interest" description="Disordered" evidence="1">
    <location>
        <begin position="117"/>
        <end position="144"/>
    </location>
</feature>
<name>A0AAD9CT91_PAPLA</name>
<gene>
    <name evidence="2" type="ORF">DB88DRAFT_474723</name>
</gene>
<evidence type="ECO:0000256" key="1">
    <source>
        <dbReference type="SAM" id="MobiDB-lite"/>
    </source>
</evidence>
<keyword evidence="3" id="KW-1185">Reference proteome</keyword>
<evidence type="ECO:0000313" key="2">
    <source>
        <dbReference type="EMBL" id="KAK1921559.1"/>
    </source>
</evidence>